<sequence length="108" mass="12890">MNNLVAWVTDKWVMNSSTKGHGFVVWYYVARYIHVEELHIRLRFYESTFQREHNPSISKADIEFRIRMGILGERGSYQLFEKEENGLKPIRSFTNEIDLLIHLDTAER</sequence>
<accession>A0A7K1SQ98</accession>
<keyword evidence="2" id="KW-1185">Reference proteome</keyword>
<dbReference type="EMBL" id="WPIN01000029">
    <property type="protein sequence ID" value="MVM35978.1"/>
    <property type="molecule type" value="Genomic_DNA"/>
</dbReference>
<organism evidence="1 2">
    <name type="scientific">Spirosoma arboris</name>
    <dbReference type="NCBI Taxonomy" id="2682092"/>
    <lineage>
        <taxon>Bacteria</taxon>
        <taxon>Pseudomonadati</taxon>
        <taxon>Bacteroidota</taxon>
        <taxon>Cytophagia</taxon>
        <taxon>Cytophagales</taxon>
        <taxon>Cytophagaceae</taxon>
        <taxon>Spirosoma</taxon>
    </lineage>
</organism>
<name>A0A7K1SQ98_9BACT</name>
<protein>
    <submittedName>
        <fullName evidence="1">Uncharacterized protein</fullName>
    </submittedName>
</protein>
<dbReference type="AlphaFoldDB" id="A0A7K1SQ98"/>
<proteinExistence type="predicted"/>
<dbReference type="Proteomes" id="UP000436006">
    <property type="component" value="Unassembled WGS sequence"/>
</dbReference>
<evidence type="ECO:0000313" key="2">
    <source>
        <dbReference type="Proteomes" id="UP000436006"/>
    </source>
</evidence>
<reference evidence="1 2" key="1">
    <citation type="submission" date="2019-12" db="EMBL/GenBank/DDBJ databases">
        <title>Spirosoma sp. HMF4905 genome sequencing and assembly.</title>
        <authorList>
            <person name="Kang H."/>
            <person name="Cha I."/>
            <person name="Kim H."/>
            <person name="Joh K."/>
        </authorList>
    </citation>
    <scope>NUCLEOTIDE SEQUENCE [LARGE SCALE GENOMIC DNA]</scope>
    <source>
        <strain evidence="1 2">HMF4905</strain>
    </source>
</reference>
<comment type="caution">
    <text evidence="1">The sequence shown here is derived from an EMBL/GenBank/DDBJ whole genome shotgun (WGS) entry which is preliminary data.</text>
</comment>
<gene>
    <name evidence="1" type="ORF">GO755_38550</name>
</gene>
<dbReference type="RefSeq" id="WP_157590777.1">
    <property type="nucleotide sequence ID" value="NZ_WPIN01000029.1"/>
</dbReference>
<evidence type="ECO:0000313" key="1">
    <source>
        <dbReference type="EMBL" id="MVM35978.1"/>
    </source>
</evidence>